<evidence type="ECO:0000313" key="3">
    <source>
        <dbReference type="Proteomes" id="UP001392437"/>
    </source>
</evidence>
<evidence type="ECO:0000256" key="1">
    <source>
        <dbReference type="SAM" id="MobiDB-lite"/>
    </source>
</evidence>
<dbReference type="EMBL" id="JAQQWP010000001">
    <property type="protein sequence ID" value="KAK8132729.1"/>
    <property type="molecule type" value="Genomic_DNA"/>
</dbReference>
<dbReference type="Proteomes" id="UP001392437">
    <property type="component" value="Unassembled WGS sequence"/>
</dbReference>
<feature type="compositionally biased region" description="Acidic residues" evidence="1">
    <location>
        <begin position="267"/>
        <end position="277"/>
    </location>
</feature>
<reference evidence="2 3" key="1">
    <citation type="submission" date="2023-01" db="EMBL/GenBank/DDBJ databases">
        <title>Analysis of 21 Apiospora genomes using comparative genomics revels a genus with tremendous synthesis potential of carbohydrate active enzymes and secondary metabolites.</title>
        <authorList>
            <person name="Sorensen T."/>
        </authorList>
    </citation>
    <scope>NUCLEOTIDE SEQUENCE [LARGE SCALE GENOMIC DNA]</scope>
    <source>
        <strain evidence="2 3">CBS 117206</strain>
    </source>
</reference>
<protein>
    <submittedName>
        <fullName evidence="2">Uncharacterized protein</fullName>
    </submittedName>
</protein>
<dbReference type="AlphaFoldDB" id="A0AAW0RD83"/>
<proteinExistence type="predicted"/>
<evidence type="ECO:0000313" key="2">
    <source>
        <dbReference type="EMBL" id="KAK8132729.1"/>
    </source>
</evidence>
<gene>
    <name evidence="2" type="ORF">PG999_000902</name>
</gene>
<name>A0AAW0RD83_9PEZI</name>
<comment type="caution">
    <text evidence="2">The sequence shown here is derived from an EMBL/GenBank/DDBJ whole genome shotgun (WGS) entry which is preliminary data.</text>
</comment>
<accession>A0AAW0RD83</accession>
<organism evidence="2 3">
    <name type="scientific">Apiospora kogelbergensis</name>
    <dbReference type="NCBI Taxonomy" id="1337665"/>
    <lineage>
        <taxon>Eukaryota</taxon>
        <taxon>Fungi</taxon>
        <taxon>Dikarya</taxon>
        <taxon>Ascomycota</taxon>
        <taxon>Pezizomycotina</taxon>
        <taxon>Sordariomycetes</taxon>
        <taxon>Xylariomycetidae</taxon>
        <taxon>Amphisphaeriales</taxon>
        <taxon>Apiosporaceae</taxon>
        <taxon>Apiospora</taxon>
    </lineage>
</organism>
<keyword evidence="3" id="KW-1185">Reference proteome</keyword>
<sequence>MALYHVRVRTYYWGRTISRYSGDHRVHTPVQSPVRPQGNDAAPYAVRLLSGEERLGVHLVSHDKDLTACREPLPALAEAHGVIVRSSWQSYPRPVWVVQEEVQFEPPFPVRIVDLVTNEVMGSDCRRICWVPHLIESDGTLLTILNDVPGELQIGSTKTARSNIITQVQGCPEGTKAEWVETRRLSQCRKLDEKEKETLFNAQLESLRLGQKSSIPPQATLRECIRSPMERLLASRLDTLADLGAIPDGELAASDRSFRESLAGSSDWDDEDLSEDPFDGRPLSTFEGVCTNSPV</sequence>
<feature type="region of interest" description="Disordered" evidence="1">
    <location>
        <begin position="260"/>
        <end position="295"/>
    </location>
</feature>